<dbReference type="InterPro" id="IPR013783">
    <property type="entry name" value="Ig-like_fold"/>
</dbReference>
<dbReference type="InterPro" id="IPR026371">
    <property type="entry name" value="PGF_CTERM"/>
</dbReference>
<name>F7XNB3_METZD</name>
<dbReference type="GO" id="GO:0030115">
    <property type="term" value="C:S-layer"/>
    <property type="evidence" value="ECO:0007669"/>
    <property type="project" value="UniProtKB-SubCell"/>
</dbReference>
<proteinExistence type="predicted"/>
<dbReference type="InterPro" id="IPR022409">
    <property type="entry name" value="PKD/Chitinase_dom"/>
</dbReference>
<dbReference type="KEGG" id="mzh:Mzhil_0194"/>
<feature type="domain" description="PKD" evidence="3">
    <location>
        <begin position="747"/>
        <end position="799"/>
    </location>
</feature>
<dbReference type="GO" id="GO:0005886">
    <property type="term" value="C:plasma membrane"/>
    <property type="evidence" value="ECO:0007669"/>
    <property type="project" value="UniProtKB-SubCell"/>
</dbReference>
<dbReference type="FunFam" id="2.60.40.10:FF:000270">
    <property type="entry name" value="Cell surface protein"/>
    <property type="match status" value="2"/>
</dbReference>
<reference evidence="4" key="1">
    <citation type="submission" date="2010-07" db="EMBL/GenBank/DDBJ databases">
        <title>The complete genome of Methanosalsum zhilinae DSM 4017.</title>
        <authorList>
            <consortium name="US DOE Joint Genome Institute (JGI-PGF)"/>
            <person name="Lucas S."/>
            <person name="Copeland A."/>
            <person name="Lapidus A."/>
            <person name="Glavina del Rio T."/>
            <person name="Dalin E."/>
            <person name="Tice H."/>
            <person name="Bruce D."/>
            <person name="Goodwin L."/>
            <person name="Pitluck S."/>
            <person name="Kyrpides N."/>
            <person name="Mavromatis K."/>
            <person name="Ovchinnikova G."/>
            <person name="Daligault H."/>
            <person name="Detter J.C."/>
            <person name="Han C."/>
            <person name="Tapia R."/>
            <person name="Larimer F."/>
            <person name="Land M."/>
            <person name="Hauser L."/>
            <person name="Markowitz V."/>
            <person name="Cheng J.-F."/>
            <person name="Hugenholtz P."/>
            <person name="Woyke T."/>
            <person name="Wu D."/>
            <person name="Spring S."/>
            <person name="Schueler E."/>
            <person name="Brambilla E."/>
            <person name="Klenk H.-P."/>
            <person name="Eisen J.A."/>
        </authorList>
    </citation>
    <scope>NUCLEOTIDE SEQUENCE</scope>
    <source>
        <strain evidence="4">DSM 4017</strain>
    </source>
</reference>
<dbReference type="Pfam" id="PF00801">
    <property type="entry name" value="PKD"/>
    <property type="match status" value="1"/>
</dbReference>
<evidence type="ECO:0000259" key="3">
    <source>
        <dbReference type="PROSITE" id="PS50093"/>
    </source>
</evidence>
<gene>
    <name evidence="4" type="ordered locus">Mzhil_0194</name>
</gene>
<dbReference type="GeneID" id="10821791"/>
<dbReference type="Pfam" id="PF18204">
    <property type="entry name" value="PGF-CTERM"/>
    <property type="match status" value="1"/>
</dbReference>
<sequence length="826" mass="92893" precursor="true">MKKIAITLVALMLMSLFVAGFANADNDYLEELEIRGPAWNLTGADANEIFVANATNFAGFWYDIDDDESSEELWIYKNRTTARTLGDDPSAVEYISTVVPGIKPEFDFRDPDNASELFTYEKIGFLAEEYVPIAQGQTDKLSKLLMDSDTRYTLRTGQTLELADGYAITPLQIDVDGNKVWLELTKDGEFLDDKIIDVRSATGAQASQAKQDRTWYYEQDIMDEDDILTLMVHVEQVFQGTVDSLVVIEGIWQIEDDGLELETGDRFGRMEIDDVGDNVIRMALDTTITLRRDSTQHLMQDLYFRVADDAANIRFYLMQRITEPGTYEVRGTVANVTATEWFNWTATGFDVAGLEGMVTEGYSFAGFWYDLDEDLHSELLAVHVDDRTLRADDDEVVYYSRIQEGLDPEFDFRDPDNATEPFKYEKIGFLADEYVPIIPGQTDKLSKLLMDSDTRYTLRTGQTLELADGYAITPLQIDVDGNKVWLELTKDGDFLDDKIIDVRSATGAQASQAKQDRTWYYEQDIMDEDDVLTLIVHVEQVFQGTIDSLVVIEGIWQIEDDGLELETGDRFGRMEVDAVGDDEIRMTLDSNINLRRDSTQHVMGNIYFKVADSPDIRFYPFVERTVGEPVVPVDEEPVAAFTANPTRGVAPLTVTFTDQSEYAVNYLWDFGDGTTSTDPSPTHTYEEIGTYTVTLTVTNDVGEDSAERTITVTEEEILEPVAAFTAQPQEGEAPLTVTFTDQSEHAVSYQWDFGDGTTSTDASPTHTYEEAGEYTVTLTVENEIGETDSAQRTITVQEPEPTPGFEIVFAIAGILAVAFLVKRYRK</sequence>
<evidence type="ECO:0000313" key="5">
    <source>
        <dbReference type="Proteomes" id="UP000006622"/>
    </source>
</evidence>
<feature type="domain" description="PKD" evidence="3">
    <location>
        <begin position="664"/>
        <end position="713"/>
    </location>
</feature>
<dbReference type="PANTHER" id="PTHR36842">
    <property type="entry name" value="PROTEIN TOLB HOMOLOG"/>
    <property type="match status" value="1"/>
</dbReference>
<dbReference type="SMART" id="SM00089">
    <property type="entry name" value="PKD"/>
    <property type="match status" value="2"/>
</dbReference>
<dbReference type="STRING" id="679901.Mzhil_0194"/>
<evidence type="ECO:0000256" key="1">
    <source>
        <dbReference type="ARBA" id="ARBA00022729"/>
    </source>
</evidence>
<dbReference type="CDD" id="cd00146">
    <property type="entry name" value="PKD"/>
    <property type="match status" value="2"/>
</dbReference>
<keyword evidence="5" id="KW-1185">Reference proteome</keyword>
<keyword evidence="2" id="KW-0472">Membrane</keyword>
<dbReference type="OrthoDB" id="137508at2157"/>
<dbReference type="InterPro" id="IPR006457">
    <property type="entry name" value="S_layer-rel_Mac"/>
</dbReference>
<keyword evidence="2" id="KW-0812">Transmembrane</keyword>
<dbReference type="Pfam" id="PF18911">
    <property type="entry name" value="PKD_4"/>
    <property type="match status" value="1"/>
</dbReference>
<dbReference type="InterPro" id="IPR035986">
    <property type="entry name" value="PKD_dom_sf"/>
</dbReference>
<dbReference type="Proteomes" id="UP000006622">
    <property type="component" value="Chromosome"/>
</dbReference>
<accession>F7XNB3</accession>
<evidence type="ECO:0000313" key="4">
    <source>
        <dbReference type="EMBL" id="AEH60073.1"/>
    </source>
</evidence>
<dbReference type="Gene3D" id="2.60.98.40">
    <property type="match status" value="2"/>
</dbReference>
<dbReference type="PROSITE" id="PS50093">
    <property type="entry name" value="PKD"/>
    <property type="match status" value="2"/>
</dbReference>
<dbReference type="Gene3D" id="2.60.40.4190">
    <property type="match status" value="2"/>
</dbReference>
<evidence type="ECO:0000256" key="2">
    <source>
        <dbReference type="SAM" id="Phobius"/>
    </source>
</evidence>
<protein>
    <submittedName>
        <fullName evidence="4">S-layer-related duplication domain protein</fullName>
    </submittedName>
</protein>
<dbReference type="Gene3D" id="2.60.40.10">
    <property type="entry name" value="Immunoglobulins"/>
    <property type="match status" value="2"/>
</dbReference>
<dbReference type="AlphaFoldDB" id="F7XNB3"/>
<organism evidence="4 5">
    <name type="scientific">Methanosalsum zhilinae (strain DSM 4017 / NBRC 107636 / OCM 62 / WeN5)</name>
    <name type="common">Methanohalophilus zhilinae</name>
    <dbReference type="NCBI Taxonomy" id="679901"/>
    <lineage>
        <taxon>Archaea</taxon>
        <taxon>Methanobacteriati</taxon>
        <taxon>Methanobacteriota</taxon>
        <taxon>Stenosarchaea group</taxon>
        <taxon>Methanomicrobia</taxon>
        <taxon>Methanosarcinales</taxon>
        <taxon>Methanosarcinaceae</taxon>
        <taxon>Methanosalsum</taxon>
    </lineage>
</organism>
<dbReference type="EMBL" id="CP002101">
    <property type="protein sequence ID" value="AEH60073.1"/>
    <property type="molecule type" value="Genomic_DNA"/>
</dbReference>
<feature type="transmembrane region" description="Helical" evidence="2">
    <location>
        <begin position="804"/>
        <end position="821"/>
    </location>
</feature>
<dbReference type="PANTHER" id="PTHR36842:SF1">
    <property type="entry name" value="PROTEIN TOLB"/>
    <property type="match status" value="1"/>
</dbReference>
<dbReference type="HOGENOM" id="CLU_014690_0_0_2"/>
<dbReference type="Pfam" id="PF07752">
    <property type="entry name" value="S-layer"/>
    <property type="match status" value="2"/>
</dbReference>
<keyword evidence="2" id="KW-1133">Transmembrane helix</keyword>
<dbReference type="SUPFAM" id="SSF49299">
    <property type="entry name" value="PKD domain"/>
    <property type="match status" value="2"/>
</dbReference>
<keyword evidence="1" id="KW-0732">Signal</keyword>
<dbReference type="InterPro" id="IPR000601">
    <property type="entry name" value="PKD_dom"/>
</dbReference>
<dbReference type="NCBIfam" id="TIGR04126">
    <property type="entry name" value="PGF_CTERM"/>
    <property type="match status" value="1"/>
</dbReference>
<dbReference type="RefSeq" id="WP_013897512.1">
    <property type="nucleotide sequence ID" value="NC_015676.1"/>
</dbReference>
<dbReference type="NCBIfam" id="TIGR01567">
    <property type="entry name" value="S_layer_rel_Mac"/>
    <property type="match status" value="2"/>
</dbReference>